<keyword evidence="6" id="KW-1133">Transmembrane helix</keyword>
<comment type="similarity">
    <text evidence="2 5">Belongs to the CDP-alcohol phosphatidyltransferase class-I family.</text>
</comment>
<dbReference type="AlphaFoldDB" id="A0A1R2D3Q1"/>
<evidence type="ECO:0000256" key="1">
    <source>
        <dbReference type="ARBA" id="ARBA00004370"/>
    </source>
</evidence>
<dbReference type="EMBL" id="MPUH01000006">
    <property type="protein sequence ID" value="OMJ95873.1"/>
    <property type="molecule type" value="Genomic_DNA"/>
</dbReference>
<dbReference type="GO" id="GO:0008654">
    <property type="term" value="P:phospholipid biosynthetic process"/>
    <property type="evidence" value="ECO:0007669"/>
    <property type="project" value="InterPro"/>
</dbReference>
<feature type="transmembrane region" description="Helical" evidence="6">
    <location>
        <begin position="313"/>
        <end position="334"/>
    </location>
</feature>
<dbReference type="InterPro" id="IPR014472">
    <property type="entry name" value="CHOPT"/>
</dbReference>
<keyword evidence="4 6" id="KW-0472">Membrane</keyword>
<dbReference type="PROSITE" id="PS00379">
    <property type="entry name" value="CDP_ALCOHOL_P_TRANSF"/>
    <property type="match status" value="1"/>
</dbReference>
<comment type="caution">
    <text evidence="7">The sequence shown here is derived from an EMBL/GenBank/DDBJ whole genome shotgun (WGS) entry which is preliminary data.</text>
</comment>
<feature type="transmembrane region" description="Helical" evidence="6">
    <location>
        <begin position="282"/>
        <end position="301"/>
    </location>
</feature>
<gene>
    <name evidence="7" type="ORF">SteCoe_596</name>
</gene>
<evidence type="ECO:0000313" key="8">
    <source>
        <dbReference type="Proteomes" id="UP000187209"/>
    </source>
</evidence>
<dbReference type="InterPro" id="IPR000462">
    <property type="entry name" value="CDP-OH_P_trans"/>
</dbReference>
<feature type="transmembrane region" description="Helical" evidence="6">
    <location>
        <begin position="243"/>
        <end position="270"/>
    </location>
</feature>
<comment type="subcellular location">
    <subcellularLocation>
        <location evidence="1">Membrane</location>
    </subcellularLocation>
</comment>
<dbReference type="GO" id="GO:0016020">
    <property type="term" value="C:membrane"/>
    <property type="evidence" value="ECO:0007669"/>
    <property type="project" value="UniProtKB-SubCell"/>
</dbReference>
<dbReference type="Gene3D" id="1.20.120.1760">
    <property type="match status" value="1"/>
</dbReference>
<keyword evidence="8" id="KW-1185">Reference proteome</keyword>
<evidence type="ECO:0000256" key="5">
    <source>
        <dbReference type="RuleBase" id="RU003750"/>
    </source>
</evidence>
<organism evidence="7 8">
    <name type="scientific">Stentor coeruleus</name>
    <dbReference type="NCBI Taxonomy" id="5963"/>
    <lineage>
        <taxon>Eukaryota</taxon>
        <taxon>Sar</taxon>
        <taxon>Alveolata</taxon>
        <taxon>Ciliophora</taxon>
        <taxon>Postciliodesmatophora</taxon>
        <taxon>Heterotrichea</taxon>
        <taxon>Heterotrichida</taxon>
        <taxon>Stentoridae</taxon>
        <taxon>Stentor</taxon>
    </lineage>
</organism>
<dbReference type="PANTHER" id="PTHR10414:SF37">
    <property type="entry name" value="BB IN A BOXCAR, ISOFORM C"/>
    <property type="match status" value="1"/>
</dbReference>
<dbReference type="PIRSF" id="PIRSF015665">
    <property type="entry name" value="CHOPT"/>
    <property type="match status" value="1"/>
</dbReference>
<feature type="transmembrane region" description="Helical" evidence="6">
    <location>
        <begin position="37"/>
        <end position="57"/>
    </location>
</feature>
<feature type="transmembrane region" description="Helical" evidence="6">
    <location>
        <begin position="64"/>
        <end position="83"/>
    </location>
</feature>
<dbReference type="InterPro" id="IPR048254">
    <property type="entry name" value="CDP_ALCOHOL_P_TRANSF_CS"/>
</dbReference>
<dbReference type="InterPro" id="IPR043130">
    <property type="entry name" value="CDP-OH_PTrfase_TM_dom"/>
</dbReference>
<dbReference type="Pfam" id="PF01066">
    <property type="entry name" value="CDP-OH_P_transf"/>
    <property type="match status" value="1"/>
</dbReference>
<keyword evidence="3 5" id="KW-0808">Transferase</keyword>
<proteinExistence type="inferred from homology"/>
<evidence type="ECO:0000256" key="3">
    <source>
        <dbReference type="ARBA" id="ARBA00022679"/>
    </source>
</evidence>
<evidence type="ECO:0000256" key="4">
    <source>
        <dbReference type="ARBA" id="ARBA00023136"/>
    </source>
</evidence>
<evidence type="ECO:0000313" key="7">
    <source>
        <dbReference type="EMBL" id="OMJ95873.1"/>
    </source>
</evidence>
<dbReference type="PANTHER" id="PTHR10414">
    <property type="entry name" value="ETHANOLAMINEPHOSPHOTRANSFERASE"/>
    <property type="match status" value="1"/>
</dbReference>
<dbReference type="GO" id="GO:0016780">
    <property type="term" value="F:phosphotransferase activity, for other substituted phosphate groups"/>
    <property type="evidence" value="ECO:0007669"/>
    <property type="project" value="InterPro"/>
</dbReference>
<feature type="transmembrane region" description="Helical" evidence="6">
    <location>
        <begin position="202"/>
        <end position="223"/>
    </location>
</feature>
<reference evidence="7 8" key="1">
    <citation type="submission" date="2016-11" db="EMBL/GenBank/DDBJ databases">
        <title>The macronuclear genome of Stentor coeruleus: a giant cell with tiny introns.</title>
        <authorList>
            <person name="Slabodnick M."/>
            <person name="Ruby J.G."/>
            <person name="Reiff S.B."/>
            <person name="Swart E.C."/>
            <person name="Gosai S."/>
            <person name="Prabakaran S."/>
            <person name="Witkowska E."/>
            <person name="Larue G.E."/>
            <person name="Fisher S."/>
            <person name="Freeman R.M."/>
            <person name="Gunawardena J."/>
            <person name="Chu W."/>
            <person name="Stover N.A."/>
            <person name="Gregory B.D."/>
            <person name="Nowacki M."/>
            <person name="Derisi J."/>
            <person name="Roy S.W."/>
            <person name="Marshall W.F."/>
            <person name="Sood P."/>
        </authorList>
    </citation>
    <scope>NUCLEOTIDE SEQUENCE [LARGE SCALE GENOMIC DNA]</scope>
    <source>
        <strain evidence="7">WM001</strain>
    </source>
</reference>
<name>A0A1R2D3Q1_9CILI</name>
<sequence>MQNLTKHKFNTTGYSILDNVLNKLVWEPLVLTFPKSLAPNTVTVFGFLFMLFSYLAMLPSDHTFTFAPPAGVLIFSAFAQFMYQTLDACDGKQARRLGLSSPLGMLMDHGCDALSCTIIVLTVMQGLALGFDYEMLSLLAIAHTGFFLAQWEEYHTHYHRTHMFSWGVTEAQWTNITLLLLTATYTQKIWLTDVYGWPLRTILVYANAGWGINLSALMILNTISKTKPLEPLLRLIPMLMLDLSLYLWFINPLTLTYGPLILLMHGLIFAELNSKLIICSSAIMKFGWFHLDIFIELLFLIEDTYFKVLPSEVTFFILSMFIAYRYCSFVLTVVGQLTSYLKISVFSVNK</sequence>
<dbReference type="Proteomes" id="UP000187209">
    <property type="component" value="Unassembled WGS sequence"/>
</dbReference>
<accession>A0A1R2D3Q1</accession>
<dbReference type="OrthoDB" id="196717at2759"/>
<evidence type="ECO:0000256" key="6">
    <source>
        <dbReference type="SAM" id="Phobius"/>
    </source>
</evidence>
<keyword evidence="6" id="KW-0812">Transmembrane</keyword>
<evidence type="ECO:0000256" key="2">
    <source>
        <dbReference type="ARBA" id="ARBA00010441"/>
    </source>
</evidence>
<protein>
    <submittedName>
        <fullName evidence="7">Uncharacterized protein</fullName>
    </submittedName>
</protein>